<dbReference type="EMBL" id="QKTX01000009">
    <property type="protein sequence ID" value="PZV82297.1"/>
    <property type="molecule type" value="Genomic_DNA"/>
</dbReference>
<dbReference type="Proteomes" id="UP000248917">
    <property type="component" value="Unassembled WGS sequence"/>
</dbReference>
<organism evidence="1 2">
    <name type="scientific">Algoriphagus aquaeductus</name>
    <dbReference type="NCBI Taxonomy" id="475299"/>
    <lineage>
        <taxon>Bacteria</taxon>
        <taxon>Pseudomonadati</taxon>
        <taxon>Bacteroidota</taxon>
        <taxon>Cytophagia</taxon>
        <taxon>Cytophagales</taxon>
        <taxon>Cyclobacteriaceae</taxon>
        <taxon>Algoriphagus</taxon>
    </lineage>
</organism>
<dbReference type="OrthoDB" id="823735at2"/>
<dbReference type="SUPFAM" id="SSF51206">
    <property type="entry name" value="cAMP-binding domain-like"/>
    <property type="match status" value="1"/>
</dbReference>
<dbReference type="InterPro" id="IPR018490">
    <property type="entry name" value="cNMP-bd_dom_sf"/>
</dbReference>
<sequence>MEQKFISMMIADYDQLFRVPREGYEQVIPILRQVQAKRNTLIKPGGSADLVSRYLCEGFIGLFYPHGEKLELLSIFQATDTVFDEFSYRSGQISETVIKSISAVVFLEFPISAEELLLHRHPEFSLLAHRIAHRISERKSRVHSIAKLGLEQGYELLMKEFPGLEAEITNSDLASFFGVHTRTVERWKHNLKDL</sequence>
<gene>
    <name evidence="1" type="ORF">CLV31_109158</name>
</gene>
<name>A0A326RPN9_9BACT</name>
<evidence type="ECO:0000313" key="1">
    <source>
        <dbReference type="EMBL" id="PZV82297.1"/>
    </source>
</evidence>
<keyword evidence="2" id="KW-1185">Reference proteome</keyword>
<evidence type="ECO:0000313" key="2">
    <source>
        <dbReference type="Proteomes" id="UP000248917"/>
    </source>
</evidence>
<comment type="caution">
    <text evidence="1">The sequence shown here is derived from an EMBL/GenBank/DDBJ whole genome shotgun (WGS) entry which is preliminary data.</text>
</comment>
<proteinExistence type="predicted"/>
<protein>
    <submittedName>
        <fullName evidence="1">CRP-like cAMP-binding protein</fullName>
    </submittedName>
</protein>
<dbReference type="RefSeq" id="WP_111393434.1">
    <property type="nucleotide sequence ID" value="NZ_QKTX01000009.1"/>
</dbReference>
<dbReference type="AlphaFoldDB" id="A0A326RPN9"/>
<accession>A0A326RPN9</accession>
<dbReference type="InterPro" id="IPR014710">
    <property type="entry name" value="RmlC-like_jellyroll"/>
</dbReference>
<dbReference type="Gene3D" id="2.60.120.10">
    <property type="entry name" value="Jelly Rolls"/>
    <property type="match status" value="1"/>
</dbReference>
<reference evidence="1 2" key="1">
    <citation type="submission" date="2018-06" db="EMBL/GenBank/DDBJ databases">
        <title>Genomic Encyclopedia of Archaeal and Bacterial Type Strains, Phase II (KMG-II): from individual species to whole genera.</title>
        <authorList>
            <person name="Goeker M."/>
        </authorList>
    </citation>
    <scope>NUCLEOTIDE SEQUENCE [LARGE SCALE GENOMIC DNA]</scope>
    <source>
        <strain evidence="1 2">T4</strain>
    </source>
</reference>